<name>A0ABQ6YAA0_9GAMM</name>
<accession>A0ABQ6YAA0</accession>
<dbReference type="EMBL" id="AQPF01000007">
    <property type="protein sequence ID" value="KAF0806752.1"/>
    <property type="molecule type" value="Genomic_DNA"/>
</dbReference>
<protein>
    <recommendedName>
        <fullName evidence="3">Tautomerase enzyme</fullName>
    </recommendedName>
</protein>
<organism evidence="1 2">
    <name type="scientific">Alcanivorax xiamenensis</name>
    <dbReference type="NCBI Taxonomy" id="1177156"/>
    <lineage>
        <taxon>Bacteria</taxon>
        <taxon>Pseudomonadati</taxon>
        <taxon>Pseudomonadota</taxon>
        <taxon>Gammaproteobacteria</taxon>
        <taxon>Oceanospirillales</taxon>
        <taxon>Alcanivoracaceae</taxon>
        <taxon>Alcanivorax</taxon>
    </lineage>
</organism>
<reference evidence="1 2" key="1">
    <citation type="submission" date="2012-09" db="EMBL/GenBank/DDBJ databases">
        <title>Genome Sequence of alkane-degrading Bacterium Alcanivorax sp. 6-D-6.</title>
        <authorList>
            <person name="Lai Q."/>
            <person name="Shao Z."/>
        </authorList>
    </citation>
    <scope>NUCLEOTIDE SEQUENCE [LARGE SCALE GENOMIC DNA]</scope>
    <source>
        <strain evidence="1 2">6-D-6</strain>
    </source>
</reference>
<dbReference type="Proteomes" id="UP000771797">
    <property type="component" value="Unassembled WGS sequence"/>
</dbReference>
<evidence type="ECO:0000313" key="2">
    <source>
        <dbReference type="Proteomes" id="UP000771797"/>
    </source>
</evidence>
<sequence length="132" mass="14333">MTDAVLVPEVGQPMPPARVGFQVHFNELNTDSMAINGELLSDEQADVVTIDIAVMAAAWPAEVRTEVIRRVLAALAEACDMSAPGPLWWVNFRVIDEGSWGSRGDVLSILDLLDTGVFTDERKEAIKAALNI</sequence>
<comment type="caution">
    <text evidence="1">The sequence shown here is derived from an EMBL/GenBank/DDBJ whole genome shotgun (WGS) entry which is preliminary data.</text>
</comment>
<keyword evidence="2" id="KW-1185">Reference proteome</keyword>
<evidence type="ECO:0008006" key="3">
    <source>
        <dbReference type="Google" id="ProtNLM"/>
    </source>
</evidence>
<evidence type="ECO:0000313" key="1">
    <source>
        <dbReference type="EMBL" id="KAF0806752.1"/>
    </source>
</evidence>
<proteinExistence type="predicted"/>
<gene>
    <name evidence="1" type="ORF">A6D6_01427</name>
</gene>